<dbReference type="EMBL" id="LJDB01000073">
    <property type="protein sequence ID" value="ONI39089.1"/>
    <property type="molecule type" value="Genomic_DNA"/>
</dbReference>
<proteinExistence type="predicted"/>
<keyword evidence="2" id="KW-1185">Reference proteome</keyword>
<accession>A0ACC8X9V2</accession>
<dbReference type="Proteomes" id="UP000188605">
    <property type="component" value="Unassembled WGS sequence"/>
</dbReference>
<reference evidence="1" key="1">
    <citation type="submission" date="2016-08" db="EMBL/GenBank/DDBJ databases">
        <authorList>
            <person name="Ngugi D.K."/>
            <person name="Miyake S."/>
            <person name="Stingl U."/>
        </authorList>
    </citation>
    <scope>NUCLEOTIDE SEQUENCE</scope>
    <source>
        <strain evidence="1">SCG-B11WGA-EpuloA1</strain>
    </source>
</reference>
<evidence type="ECO:0000313" key="1">
    <source>
        <dbReference type="EMBL" id="ONI39089.1"/>
    </source>
</evidence>
<evidence type="ECO:0000313" key="2">
    <source>
        <dbReference type="Proteomes" id="UP000188605"/>
    </source>
</evidence>
<name>A0ACC8X9V2_9FIRM</name>
<comment type="caution">
    <text evidence="1">The sequence shown here is derived from an EMBL/GenBank/DDBJ whole genome shotgun (WGS) entry which is preliminary data.</text>
</comment>
<sequence length="893" mass="101455">MNILQEYTIEYLKKNKRNSIGIIISIFIATILISMFVMHVQSSRNYNIVTIKNISGNWHGELFADTKGEYLDVVKNDASVESIMVKGNWYTSKFSDNDKRPYLILRDLDANYWSDMSEKNSILEGHYAQAPNEIVVSKQLVDEHPEIQVGTVLPLEIGSRTIDGVSVDPRETLNSNEIFVSEKTSDFVVVGIFDAITSSIMPGYIAYGYLDHANVLADDNLTIYMRMNNPKNIFSELPRIAELAGHKKNEYGEYILKYNYNLLGNEFLTFPPDDDNVVKGKTVTSFILYGTALATIIGLFVFIIKGAFYISIQNRIKQIGMFKSVGATPKQIRQSVTFEALILTIIPLPFAFIVSYLLYSNFIKINNDITKQIFEQNFDTSYYHSIEVIFNFTTILLCILFVWITVWISAYLPAKKVSRLLPISLIKNHTLKTNYKKRKKSYKSISTELVRNGFWYNKKNFRTTIITLTLSIAIVGTYIFMFGSSDILSELRMQETIDYTIKLTISDGRDMETEIFDAINNNNLIESSVTTNLFKGTTLISDAQTSSEIQNKGGLSAITATNSSVLKQDDKYRISTELWALDDESFNQYCISLGLNPQDFYDIENFQTILYNQIPDVALEGMHIQSEKTIPFLNVNLGDKIEVSTNVIEETDIPKKVITYIGAIADKLPINAMNNSNIYKTLQIVPSSIYKQILIAIDDNEVSGYKKSTAYIVTKPENVSTFCNELNQICKKHYIEGDYNLWDIDSFMALNEENNKSSMMMMYGIVGAFALVGISNAFISIYTSLRSRRRDFAMLRSVGIDKQQLNKLLIDEAIYFSILPIIFSVPIFILPWLATLYLQGALSDILQILPQLNYIPFIFSIVTTAGSVLMAYFIASQNIRKDKIIETIKDETI</sequence>
<organism evidence="1 2">
    <name type="scientific">Candidatus Epulonipiscium fishelsonii</name>
    <dbReference type="NCBI Taxonomy" id="77094"/>
    <lineage>
        <taxon>Bacteria</taxon>
        <taxon>Bacillati</taxon>
        <taxon>Bacillota</taxon>
        <taxon>Clostridia</taxon>
        <taxon>Lachnospirales</taxon>
        <taxon>Lachnospiraceae</taxon>
        <taxon>Candidatus Epulonipiscium</taxon>
    </lineage>
</organism>
<gene>
    <name evidence="1" type="ORF">AN396_09460</name>
</gene>
<protein>
    <submittedName>
        <fullName evidence="1">Uncharacterized protein</fullName>
    </submittedName>
</protein>